<dbReference type="GO" id="GO:0006511">
    <property type="term" value="P:ubiquitin-dependent protein catabolic process"/>
    <property type="evidence" value="ECO:0007669"/>
    <property type="project" value="InterPro"/>
</dbReference>
<protein>
    <recommendedName>
        <fullName evidence="2">Cullin N-terminal domain-containing protein</fullName>
    </recommendedName>
</protein>
<proteinExistence type="inferred from homology"/>
<dbReference type="EMBL" id="OU466857">
    <property type="protein sequence ID" value="CAH2036006.1"/>
    <property type="molecule type" value="Genomic_DNA"/>
</dbReference>
<dbReference type="InterPro" id="IPR045093">
    <property type="entry name" value="Cullin"/>
</dbReference>
<keyword evidence="4" id="KW-1185">Reference proteome</keyword>
<organism evidence="3 4">
    <name type="scientific">Thlaspi arvense</name>
    <name type="common">Field penny-cress</name>
    <dbReference type="NCBI Taxonomy" id="13288"/>
    <lineage>
        <taxon>Eukaryota</taxon>
        <taxon>Viridiplantae</taxon>
        <taxon>Streptophyta</taxon>
        <taxon>Embryophyta</taxon>
        <taxon>Tracheophyta</taxon>
        <taxon>Spermatophyta</taxon>
        <taxon>Magnoliopsida</taxon>
        <taxon>eudicotyledons</taxon>
        <taxon>Gunneridae</taxon>
        <taxon>Pentapetalae</taxon>
        <taxon>rosids</taxon>
        <taxon>malvids</taxon>
        <taxon>Brassicales</taxon>
        <taxon>Brassicaceae</taxon>
        <taxon>Thlaspideae</taxon>
        <taxon>Thlaspi</taxon>
    </lineage>
</organism>
<sequence>MEHETNDFEQGWDDMQPSITKLKRFVEGLPESSFDASDYMMLYTSVYRMCIQKPPRNYSRQLYNKYGEVIEDYINSTALSALRENHDDEYMLLQELVKRWSTHKKMVKYLSKIFHYLEYSFIPFRSLAPLKEVSLACFRDLVYNKLQLKVKL</sequence>
<feature type="domain" description="Cullin N-terminal" evidence="2">
    <location>
        <begin position="31"/>
        <end position="148"/>
    </location>
</feature>
<dbReference type="GO" id="GO:0031625">
    <property type="term" value="F:ubiquitin protein ligase binding"/>
    <property type="evidence" value="ECO:0007669"/>
    <property type="project" value="InterPro"/>
</dbReference>
<evidence type="ECO:0000256" key="1">
    <source>
        <dbReference type="ARBA" id="ARBA00006019"/>
    </source>
</evidence>
<evidence type="ECO:0000259" key="2">
    <source>
        <dbReference type="Pfam" id="PF00888"/>
    </source>
</evidence>
<accession>A0AAU9R8N0</accession>
<comment type="similarity">
    <text evidence="1">Belongs to the cullin family.</text>
</comment>
<reference evidence="3 4" key="1">
    <citation type="submission" date="2022-03" db="EMBL/GenBank/DDBJ databases">
        <authorList>
            <person name="Nunn A."/>
            <person name="Chopra R."/>
            <person name="Nunn A."/>
            <person name="Contreras Garrido A."/>
        </authorList>
    </citation>
    <scope>NUCLEOTIDE SEQUENCE [LARGE SCALE GENOMIC DNA]</scope>
</reference>
<dbReference type="Proteomes" id="UP000836841">
    <property type="component" value="Chromosome 1"/>
</dbReference>
<dbReference type="AlphaFoldDB" id="A0AAU9R8N0"/>
<dbReference type="Pfam" id="PF00888">
    <property type="entry name" value="Cullin"/>
    <property type="match status" value="1"/>
</dbReference>
<evidence type="ECO:0000313" key="4">
    <source>
        <dbReference type="Proteomes" id="UP000836841"/>
    </source>
</evidence>
<dbReference type="SUPFAM" id="SSF74788">
    <property type="entry name" value="Cullin repeat-like"/>
    <property type="match status" value="1"/>
</dbReference>
<dbReference type="InterPro" id="IPR001373">
    <property type="entry name" value="Cullin_N"/>
</dbReference>
<dbReference type="Gene3D" id="1.20.1310.10">
    <property type="entry name" value="Cullin Repeats"/>
    <property type="match status" value="1"/>
</dbReference>
<dbReference type="InterPro" id="IPR016159">
    <property type="entry name" value="Cullin_repeat-like_dom_sf"/>
</dbReference>
<evidence type="ECO:0000313" key="3">
    <source>
        <dbReference type="EMBL" id="CAH2036006.1"/>
    </source>
</evidence>
<gene>
    <name evidence="3" type="ORF">TAV2_LOCUS2246</name>
</gene>
<dbReference type="PANTHER" id="PTHR11932">
    <property type="entry name" value="CULLIN"/>
    <property type="match status" value="1"/>
</dbReference>
<name>A0AAU9R8N0_THLAR</name>